<dbReference type="Gene3D" id="3.40.50.150">
    <property type="entry name" value="Vaccinia Virus protein VP39"/>
    <property type="match status" value="1"/>
</dbReference>
<dbReference type="InterPro" id="IPR025714">
    <property type="entry name" value="Methyltranfer_dom"/>
</dbReference>
<accession>A0ABW0RNV4</accession>
<keyword evidence="3" id="KW-1185">Reference proteome</keyword>
<dbReference type="PANTHER" id="PTHR13369">
    <property type="match status" value="1"/>
</dbReference>
<comment type="caution">
    <text evidence="2">The sequence shown here is derived from an EMBL/GenBank/DDBJ whole genome shotgun (WGS) entry which is preliminary data.</text>
</comment>
<evidence type="ECO:0000313" key="3">
    <source>
        <dbReference type="Proteomes" id="UP001596055"/>
    </source>
</evidence>
<evidence type="ECO:0000259" key="1">
    <source>
        <dbReference type="Pfam" id="PF13679"/>
    </source>
</evidence>
<protein>
    <submittedName>
        <fullName evidence="2">Methyltransferase</fullName>
    </submittedName>
</protein>
<dbReference type="RefSeq" id="WP_248155936.1">
    <property type="nucleotide sequence ID" value="NZ_JAKZAJ010000002.1"/>
</dbReference>
<keyword evidence="2" id="KW-0489">Methyltransferase</keyword>
<dbReference type="PANTHER" id="PTHR13369:SF0">
    <property type="entry name" value="GLUTATHIONE S-TRANSFERASE C-TERMINAL DOMAIN-CONTAINING PROTEIN"/>
    <property type="match status" value="1"/>
</dbReference>
<organism evidence="2 3">
    <name type="scientific">Marinobacter koreensis</name>
    <dbReference type="NCBI Taxonomy" id="335974"/>
    <lineage>
        <taxon>Bacteria</taxon>
        <taxon>Pseudomonadati</taxon>
        <taxon>Pseudomonadota</taxon>
        <taxon>Gammaproteobacteria</taxon>
        <taxon>Pseudomonadales</taxon>
        <taxon>Marinobacteraceae</taxon>
        <taxon>Marinobacter</taxon>
    </lineage>
</organism>
<name>A0ABW0RNV4_9GAMM</name>
<dbReference type="Proteomes" id="UP001596055">
    <property type="component" value="Unassembled WGS sequence"/>
</dbReference>
<keyword evidence="2" id="KW-0808">Transferase</keyword>
<dbReference type="Pfam" id="PF13679">
    <property type="entry name" value="Methyltransf_32"/>
    <property type="match status" value="1"/>
</dbReference>
<proteinExistence type="predicted"/>
<dbReference type="SUPFAM" id="SSF53335">
    <property type="entry name" value="S-adenosyl-L-methionine-dependent methyltransferases"/>
    <property type="match status" value="1"/>
</dbReference>
<reference evidence="3" key="1">
    <citation type="journal article" date="2019" name="Int. J. Syst. Evol. Microbiol.">
        <title>The Global Catalogue of Microorganisms (GCM) 10K type strain sequencing project: providing services to taxonomists for standard genome sequencing and annotation.</title>
        <authorList>
            <consortium name="The Broad Institute Genomics Platform"/>
            <consortium name="The Broad Institute Genome Sequencing Center for Infectious Disease"/>
            <person name="Wu L."/>
            <person name="Ma J."/>
        </authorList>
    </citation>
    <scope>NUCLEOTIDE SEQUENCE [LARGE SCALE GENOMIC DNA]</scope>
    <source>
        <strain evidence="3">CGMCC 4.1799</strain>
    </source>
</reference>
<dbReference type="CDD" id="cd02440">
    <property type="entry name" value="AdoMet_MTases"/>
    <property type="match status" value="1"/>
</dbReference>
<dbReference type="GO" id="GO:0032259">
    <property type="term" value="P:methylation"/>
    <property type="evidence" value="ECO:0007669"/>
    <property type="project" value="UniProtKB-KW"/>
</dbReference>
<dbReference type="EMBL" id="JBHSNL010000001">
    <property type="protein sequence ID" value="MFC5545300.1"/>
    <property type="molecule type" value="Genomic_DNA"/>
</dbReference>
<dbReference type="InterPro" id="IPR029063">
    <property type="entry name" value="SAM-dependent_MTases_sf"/>
</dbReference>
<gene>
    <name evidence="2" type="ORF">ACFPQA_09565</name>
</gene>
<feature type="domain" description="Methyltransferase" evidence="1">
    <location>
        <begin position="146"/>
        <end position="246"/>
    </location>
</feature>
<sequence>MITRSEGSAPGCRTGHEPTPSFYTRWECLNDWLASHAGFWRPAPFKTPSPQWEGRSPGLVRWLDALDPAALDYFDRHPAELASRIAHWVPGMADYPALTDLSAISPPEAAVARVTLDEVDATDMPGRKRAQAGAFAAAILPLNGPVLDWCCGKGHLTRTLARQCTAPVNGFEWDAALVEDGNRLAARFSDRLTIHCQDVMAPELRWPDVAHGVALHACGDLHRRLIAKGSDSQAPRISFSPCCYHRTVSDAYHPMATRVRSAVNALVLSREELRLAVQETVTAPARVRAQRVRVRQWRLGFDALQRALRGVDDYLPVPSHPSRLNHGDFEGFCQWAAAKKGLPLPDSLDWVHWRREGERRHRQVQRHELLRHLFRRPLELWLVLDYAVFLEEQGYEVRLGTFCERALTPRNLLVDAVRVSDTPRDPRSHP</sequence>
<dbReference type="GO" id="GO:0008168">
    <property type="term" value="F:methyltransferase activity"/>
    <property type="evidence" value="ECO:0007669"/>
    <property type="project" value="UniProtKB-KW"/>
</dbReference>
<evidence type="ECO:0000313" key="2">
    <source>
        <dbReference type="EMBL" id="MFC5545300.1"/>
    </source>
</evidence>